<sequence length="65" mass="7682">MDQSLERLQKKFPETIFENRIEPDNRHNPYFFDAYRDGAHIVSRGGDSPEEAECRISRALEQHFS</sequence>
<comment type="caution">
    <text evidence="1">The sequence shown here is derived from an EMBL/GenBank/DDBJ whole genome shotgun (WGS) entry which is preliminary data.</text>
</comment>
<name>A0A1G2SLL2_9BACT</name>
<gene>
    <name evidence="1" type="ORF">A2591_00095</name>
</gene>
<dbReference type="AlphaFoldDB" id="A0A1G2SLL2"/>
<organism evidence="1 2">
    <name type="scientific">Candidatus Yonathbacteria bacterium RIFOXYD1_FULL_52_36</name>
    <dbReference type="NCBI Taxonomy" id="1802730"/>
    <lineage>
        <taxon>Bacteria</taxon>
        <taxon>Candidatus Yonathiibacteriota</taxon>
    </lineage>
</organism>
<proteinExistence type="predicted"/>
<protein>
    <submittedName>
        <fullName evidence="1">Uncharacterized protein</fullName>
    </submittedName>
</protein>
<evidence type="ECO:0000313" key="2">
    <source>
        <dbReference type="Proteomes" id="UP000178168"/>
    </source>
</evidence>
<dbReference type="EMBL" id="MHUZ01000012">
    <property type="protein sequence ID" value="OHA85955.1"/>
    <property type="molecule type" value="Genomic_DNA"/>
</dbReference>
<reference evidence="1 2" key="1">
    <citation type="journal article" date="2016" name="Nat. Commun.">
        <title>Thousands of microbial genomes shed light on interconnected biogeochemical processes in an aquifer system.</title>
        <authorList>
            <person name="Anantharaman K."/>
            <person name="Brown C.T."/>
            <person name="Hug L.A."/>
            <person name="Sharon I."/>
            <person name="Castelle C.J."/>
            <person name="Probst A.J."/>
            <person name="Thomas B.C."/>
            <person name="Singh A."/>
            <person name="Wilkins M.J."/>
            <person name="Karaoz U."/>
            <person name="Brodie E.L."/>
            <person name="Williams K.H."/>
            <person name="Hubbard S.S."/>
            <person name="Banfield J.F."/>
        </authorList>
    </citation>
    <scope>NUCLEOTIDE SEQUENCE [LARGE SCALE GENOMIC DNA]</scope>
</reference>
<evidence type="ECO:0000313" key="1">
    <source>
        <dbReference type="EMBL" id="OHA85955.1"/>
    </source>
</evidence>
<dbReference type="Proteomes" id="UP000178168">
    <property type="component" value="Unassembled WGS sequence"/>
</dbReference>
<accession>A0A1G2SLL2</accession>